<evidence type="ECO:0000256" key="6">
    <source>
        <dbReference type="ARBA" id="ARBA00022989"/>
    </source>
</evidence>
<feature type="transmembrane region" description="Helical" evidence="9">
    <location>
        <begin position="112"/>
        <end position="134"/>
    </location>
</feature>
<feature type="transmembrane region" description="Helical" evidence="9">
    <location>
        <begin position="444"/>
        <end position="461"/>
    </location>
</feature>
<sequence length="531" mass="55692">MSEAAERPRATYKTFAEQQEVLSPAEQKFEKARQTVGLFLGPVVFLFMLLVPLPLDPQQQTLAAILSFTVVYWLSEAIPIPATAVLALALCVLLNVPGAAPDADDSAGDVVYGAFSSDTVFLFIGAFIIAQAMMTHGLDRRFALRILSLPGVGKSTYAIIVAFGAIAALLSAVISNTTTAAMLLPIGLGMMGALGGLVNEQSGEDKDVTRLRFGTAMMLMISYGAGVGGLLTPIGTPPNLIGIGFIESELGVRITFFDWVVTAFPIVLAMFAVLCVILILLNRPEVRRISGAEEYIASERAELGPMTRGEKNTIVVFLVAVSLWMLPGFVALFAGGESDVYAALTNRLDEGTVAIIAAALLFILPVSWRNREFTLNWNQAVRIDWGTVILFGAGITLGTLLSETGLAETLGNGIANALGFSSLLAISGVAALIAIMISETTSNTAAATIVVPIVIPIAGAAGVDPLIPALCAIFGASFGFMMPVSTPQNAVVYGSGLIPITKMVRSGIVFDIIGLGLIVLLIPVMAGLILA</sequence>
<keyword evidence="4" id="KW-0813">Transport</keyword>
<dbReference type="InterPro" id="IPR031312">
    <property type="entry name" value="Na/sul_symport_CS"/>
</dbReference>
<keyword evidence="5 9" id="KW-0812">Transmembrane</keyword>
<feature type="transmembrane region" description="Helical" evidence="9">
    <location>
        <begin position="155"/>
        <end position="174"/>
    </location>
</feature>
<proteinExistence type="inferred from homology"/>
<dbReference type="EMBL" id="JAWXXX010000001">
    <property type="protein sequence ID" value="MDX5892812.1"/>
    <property type="molecule type" value="Genomic_DNA"/>
</dbReference>
<feature type="transmembrane region" description="Helical" evidence="9">
    <location>
        <begin position="314"/>
        <end position="336"/>
    </location>
</feature>
<feature type="transmembrane region" description="Helical" evidence="9">
    <location>
        <begin position="211"/>
        <end position="236"/>
    </location>
</feature>
<feature type="transmembrane region" description="Helical" evidence="9">
    <location>
        <begin position="256"/>
        <end position="281"/>
    </location>
</feature>
<name>A0A023WZL7_RUBRA</name>
<dbReference type="RefSeq" id="WP_038679990.1">
    <property type="nucleotide sequence ID" value="NZ_CP007514.1"/>
</dbReference>
<dbReference type="Proteomes" id="UP001281130">
    <property type="component" value="Unassembled WGS sequence"/>
</dbReference>
<dbReference type="HOGENOM" id="CLU_005170_0_0_11"/>
<reference evidence="11" key="2">
    <citation type="submission" date="2023-11" db="EMBL/GenBank/DDBJ databases">
        <title>MicrobeMod: A computational toolkit for identifying prokaryotic methylation and restriction-modification with nanopore sequencing.</title>
        <authorList>
            <person name="Crits-Christoph A."/>
            <person name="Kang S.C."/>
            <person name="Lee H."/>
            <person name="Ostrov N."/>
        </authorList>
    </citation>
    <scope>NUCLEOTIDE SEQUENCE</scope>
    <source>
        <strain evidence="11">ATCC 51242</strain>
    </source>
</reference>
<evidence type="ECO:0000256" key="8">
    <source>
        <dbReference type="ARBA" id="ARBA00031174"/>
    </source>
</evidence>
<dbReference type="eggNOG" id="COG0471">
    <property type="taxonomic scope" value="Bacteria"/>
</dbReference>
<evidence type="ECO:0000256" key="9">
    <source>
        <dbReference type="SAM" id="Phobius"/>
    </source>
</evidence>
<evidence type="ECO:0000313" key="10">
    <source>
        <dbReference type="EMBL" id="AHY45401.1"/>
    </source>
</evidence>
<evidence type="ECO:0000256" key="2">
    <source>
        <dbReference type="ARBA" id="ARBA00006772"/>
    </source>
</evidence>
<dbReference type="Proteomes" id="UP000025229">
    <property type="component" value="Chromosome"/>
</dbReference>
<feature type="transmembrane region" description="Helical" evidence="9">
    <location>
        <begin position="380"/>
        <end position="401"/>
    </location>
</feature>
<protein>
    <recommendedName>
        <fullName evidence="3">Sodium-dependent dicarboxylate transporter SdcS</fullName>
    </recommendedName>
    <alternativeName>
        <fullName evidence="8">Na(+)/dicarboxylate symporter</fullName>
    </alternativeName>
</protein>
<dbReference type="Pfam" id="PF00939">
    <property type="entry name" value="Na_sulph_symp"/>
    <property type="match status" value="1"/>
</dbReference>
<dbReference type="PANTHER" id="PTHR10283:SF82">
    <property type="entry name" value="SOLUTE CARRIER FAMILY 13 MEMBER 2"/>
    <property type="match status" value="1"/>
</dbReference>
<keyword evidence="12" id="KW-1185">Reference proteome</keyword>
<dbReference type="GO" id="GO:0015141">
    <property type="term" value="F:succinate transmembrane transporter activity"/>
    <property type="evidence" value="ECO:0007669"/>
    <property type="project" value="UniProtKB-ARBA"/>
</dbReference>
<dbReference type="PROSITE" id="PS01271">
    <property type="entry name" value="NA_SULFATE"/>
    <property type="match status" value="1"/>
</dbReference>
<evidence type="ECO:0000256" key="7">
    <source>
        <dbReference type="ARBA" id="ARBA00023136"/>
    </source>
</evidence>
<evidence type="ECO:0000313" key="12">
    <source>
        <dbReference type="Proteomes" id="UP000025229"/>
    </source>
</evidence>
<evidence type="ECO:0000256" key="1">
    <source>
        <dbReference type="ARBA" id="ARBA00004141"/>
    </source>
</evidence>
<accession>A0A023WZL7</accession>
<feature type="transmembrane region" description="Helical" evidence="9">
    <location>
        <begin position="413"/>
        <end position="437"/>
    </location>
</feature>
<feature type="transmembrane region" description="Helical" evidence="9">
    <location>
        <begin position="351"/>
        <end position="368"/>
    </location>
</feature>
<reference evidence="10 12" key="1">
    <citation type="submission" date="2014-03" db="EMBL/GenBank/DDBJ databases">
        <title>Complete genome sequence of the Radio-Resistant Rubrobacter radiotolerans RSPS-4.</title>
        <authorList>
            <person name="Egas C.C."/>
            <person name="Barroso C.C."/>
            <person name="Froufe H.J.C."/>
            <person name="Pacheco J.J."/>
            <person name="Albuquerque L.L."/>
            <person name="da Costa M.M.S."/>
        </authorList>
    </citation>
    <scope>NUCLEOTIDE SEQUENCE [LARGE SCALE GENOMIC DNA]</scope>
    <source>
        <strain evidence="10 12">RSPS-4</strain>
    </source>
</reference>
<evidence type="ECO:0000256" key="4">
    <source>
        <dbReference type="ARBA" id="ARBA00022448"/>
    </source>
</evidence>
<evidence type="ECO:0000256" key="3">
    <source>
        <dbReference type="ARBA" id="ARBA00020150"/>
    </source>
</evidence>
<feature type="transmembrane region" description="Helical" evidence="9">
    <location>
        <begin position="36"/>
        <end position="53"/>
    </location>
</feature>
<dbReference type="AlphaFoldDB" id="A0A023WZL7"/>
<dbReference type="EMBL" id="CP007514">
    <property type="protein sequence ID" value="AHY45401.1"/>
    <property type="molecule type" value="Genomic_DNA"/>
</dbReference>
<dbReference type="NCBIfam" id="TIGR00785">
    <property type="entry name" value="dass"/>
    <property type="match status" value="1"/>
</dbReference>
<keyword evidence="6 9" id="KW-1133">Transmembrane helix</keyword>
<evidence type="ECO:0000313" key="11">
    <source>
        <dbReference type="EMBL" id="MDX5892812.1"/>
    </source>
</evidence>
<organism evidence="10 12">
    <name type="scientific">Rubrobacter radiotolerans</name>
    <name type="common">Arthrobacter radiotolerans</name>
    <dbReference type="NCBI Taxonomy" id="42256"/>
    <lineage>
        <taxon>Bacteria</taxon>
        <taxon>Bacillati</taxon>
        <taxon>Actinomycetota</taxon>
        <taxon>Rubrobacteria</taxon>
        <taxon>Rubrobacterales</taxon>
        <taxon>Rubrobacteraceae</taxon>
        <taxon>Rubrobacter</taxon>
    </lineage>
</organism>
<dbReference type="GO" id="GO:0005886">
    <property type="term" value="C:plasma membrane"/>
    <property type="evidence" value="ECO:0007669"/>
    <property type="project" value="TreeGrafter"/>
</dbReference>
<comment type="similarity">
    <text evidence="2">Belongs to the SLC13A/DASS transporter (TC 2.A.47) family. NADC subfamily.</text>
</comment>
<keyword evidence="7 9" id="KW-0472">Membrane</keyword>
<dbReference type="InterPro" id="IPR001898">
    <property type="entry name" value="SLC13A/DASS"/>
</dbReference>
<evidence type="ECO:0000256" key="5">
    <source>
        <dbReference type="ARBA" id="ARBA00022692"/>
    </source>
</evidence>
<comment type="subcellular location">
    <subcellularLocation>
        <location evidence="1">Membrane</location>
        <topology evidence="1">Multi-pass membrane protein</topology>
    </subcellularLocation>
</comment>
<gene>
    <name evidence="10" type="ORF">RradSPS_0118</name>
    <name evidence="11" type="ORF">SIL72_02100</name>
</gene>
<feature type="transmembrane region" description="Helical" evidence="9">
    <location>
        <begin position="507"/>
        <end position="530"/>
    </location>
</feature>
<dbReference type="PATRIC" id="fig|42256.3.peg.119"/>
<dbReference type="KEGG" id="rrd:RradSPS_0118"/>
<dbReference type="PANTHER" id="PTHR10283">
    <property type="entry name" value="SOLUTE CARRIER FAMILY 13 MEMBER"/>
    <property type="match status" value="1"/>
</dbReference>